<gene>
    <name evidence="4" type="ORF">KTN04_14735</name>
</gene>
<evidence type="ECO:0000259" key="3">
    <source>
        <dbReference type="Pfam" id="PF16537"/>
    </source>
</evidence>
<evidence type="ECO:0000313" key="5">
    <source>
        <dbReference type="Proteomes" id="UP000755551"/>
    </source>
</evidence>
<organism evidence="4 5">
    <name type="scientific">Marinobacterium weihaiense</name>
    <dbReference type="NCBI Taxonomy" id="2851016"/>
    <lineage>
        <taxon>Bacteria</taxon>
        <taxon>Pseudomonadati</taxon>
        <taxon>Pseudomonadota</taxon>
        <taxon>Gammaproteobacteria</taxon>
        <taxon>Oceanospirillales</taxon>
        <taxon>Oceanospirillaceae</taxon>
        <taxon>Marinobacterium</taxon>
    </lineage>
</organism>
<reference evidence="4 5" key="1">
    <citation type="submission" date="2021-06" db="EMBL/GenBank/DDBJ databases">
        <title>Bacterium isolated from marine sediment.</title>
        <authorList>
            <person name="Zhu K.-L."/>
            <person name="Du Z.-J."/>
            <person name="Liang Q.-Y."/>
        </authorList>
    </citation>
    <scope>NUCLEOTIDE SEQUENCE [LARGE SCALE GENOMIC DNA]</scope>
    <source>
        <strain evidence="4 5">A346</strain>
    </source>
</reference>
<dbReference type="Pfam" id="PF16537">
    <property type="entry name" value="T2SSB"/>
    <property type="match status" value="1"/>
</dbReference>
<comment type="caution">
    <text evidence="4">The sequence shown here is derived from an EMBL/GenBank/DDBJ whole genome shotgun (WGS) entry which is preliminary data.</text>
</comment>
<dbReference type="EMBL" id="JAHQZT010000029">
    <property type="protein sequence ID" value="MBV0934593.1"/>
    <property type="molecule type" value="Genomic_DNA"/>
</dbReference>
<feature type="compositionally biased region" description="Low complexity" evidence="1">
    <location>
        <begin position="123"/>
        <end position="134"/>
    </location>
</feature>
<accession>A0ABS6ME85</accession>
<evidence type="ECO:0000256" key="2">
    <source>
        <dbReference type="SAM" id="Phobius"/>
    </source>
</evidence>
<keyword evidence="5" id="KW-1185">Reference proteome</keyword>
<sequence>MSYIHDALKASAERRQQVTGVGADASASTAVDTASRGWRWGPGRWLLLILLALLLYWLIDTGRQGTHVPQPGQAATGESLPRPEMSAPTAADSAPDLSGVKIELRRPSSPTPQVRSRSEASIPVTPARPVVPADDVPESVPAPPDPYADLPYLRQLPVELQRDVQGLRFSVHIYSETPASRMVKHQGRVLREGDFIRPGLRLEAIIPQGAILQYRQTRFRVPAR</sequence>
<dbReference type="Proteomes" id="UP000755551">
    <property type="component" value="Unassembled WGS sequence"/>
</dbReference>
<feature type="domain" description="Type II secretion system protein GspB C-terminal" evidence="3">
    <location>
        <begin position="167"/>
        <end position="223"/>
    </location>
</feature>
<name>A0ABS6ME85_9GAMM</name>
<proteinExistence type="predicted"/>
<keyword evidence="2" id="KW-1133">Transmembrane helix</keyword>
<keyword evidence="2" id="KW-0812">Transmembrane</keyword>
<evidence type="ECO:0000256" key="1">
    <source>
        <dbReference type="SAM" id="MobiDB-lite"/>
    </source>
</evidence>
<dbReference type="InterPro" id="IPR032389">
    <property type="entry name" value="GspB_C"/>
</dbReference>
<protein>
    <submittedName>
        <fullName evidence="4">General secretion pathway protein GspB</fullName>
    </submittedName>
</protein>
<dbReference type="RefSeq" id="WP_217336000.1">
    <property type="nucleotide sequence ID" value="NZ_JAHQZT010000029.1"/>
</dbReference>
<feature type="region of interest" description="Disordered" evidence="1">
    <location>
        <begin position="66"/>
        <end position="138"/>
    </location>
</feature>
<keyword evidence="2" id="KW-0472">Membrane</keyword>
<feature type="transmembrane region" description="Helical" evidence="2">
    <location>
        <begin position="42"/>
        <end position="59"/>
    </location>
</feature>
<evidence type="ECO:0000313" key="4">
    <source>
        <dbReference type="EMBL" id="MBV0934593.1"/>
    </source>
</evidence>